<reference evidence="1 2" key="1">
    <citation type="submission" date="2016-10" db="EMBL/GenBank/DDBJ databases">
        <title>Paenibacillus species isolates.</title>
        <authorList>
            <person name="Beno S.M."/>
        </authorList>
    </citation>
    <scope>NUCLEOTIDE SEQUENCE [LARGE SCALE GENOMIC DNA]</scope>
    <source>
        <strain evidence="1 2">FSL H7-0744</strain>
    </source>
</reference>
<proteinExistence type="predicted"/>
<organism evidence="1 2">
    <name type="scientific">Paenibacillus borealis</name>
    <dbReference type="NCBI Taxonomy" id="160799"/>
    <lineage>
        <taxon>Bacteria</taxon>
        <taxon>Bacillati</taxon>
        <taxon>Bacillota</taxon>
        <taxon>Bacilli</taxon>
        <taxon>Bacillales</taxon>
        <taxon>Paenibacillaceae</taxon>
        <taxon>Paenibacillus</taxon>
    </lineage>
</organism>
<evidence type="ECO:0000313" key="2">
    <source>
        <dbReference type="Proteomes" id="UP000187412"/>
    </source>
</evidence>
<keyword evidence="2" id="KW-1185">Reference proteome</keyword>
<gene>
    <name evidence="1" type="ORF">BSK56_02165</name>
</gene>
<name>A0ABX3HSG2_PAEBO</name>
<comment type="caution">
    <text evidence="1">The sequence shown here is derived from an EMBL/GenBank/DDBJ whole genome shotgun (WGS) entry which is preliminary data.</text>
</comment>
<sequence>MSRFGKKLTMVGIWAGIGILIGMQFGGVGSSVAKNSAVLPGWNGISGTPQTGQAAGASAVTGTGAGAVKGGQAYVYVPVAIDPATGAYTVLPGVQTQTAVPNGNEQLPQQEVKDYSKLTPEQILIPEEQNRGVDVLADKTAGLLQQASQKSIRWVVSLFDSVEE</sequence>
<dbReference type="Proteomes" id="UP000187412">
    <property type="component" value="Unassembled WGS sequence"/>
</dbReference>
<protein>
    <submittedName>
        <fullName evidence="1">Uncharacterized protein</fullName>
    </submittedName>
</protein>
<accession>A0ABX3HSG2</accession>
<dbReference type="EMBL" id="MPTB01000002">
    <property type="protein sequence ID" value="OMD53057.1"/>
    <property type="molecule type" value="Genomic_DNA"/>
</dbReference>
<dbReference type="RefSeq" id="WP_076109122.1">
    <property type="nucleotide sequence ID" value="NZ_MPTB01000002.1"/>
</dbReference>
<evidence type="ECO:0000313" key="1">
    <source>
        <dbReference type="EMBL" id="OMD53057.1"/>
    </source>
</evidence>